<dbReference type="PANTHER" id="PTHR10281">
    <property type="entry name" value="MEMBRANE-ASSOCIATED PROGESTERONE RECEPTOR COMPONENT-RELATED"/>
    <property type="match status" value="1"/>
</dbReference>
<dbReference type="FunFam" id="3.10.120.10:FF:000003">
    <property type="entry name" value="membrane-associated progesterone receptor component 1"/>
    <property type="match status" value="1"/>
</dbReference>
<dbReference type="GO" id="GO:0012505">
    <property type="term" value="C:endomembrane system"/>
    <property type="evidence" value="ECO:0007669"/>
    <property type="project" value="TreeGrafter"/>
</dbReference>
<dbReference type="Gene3D" id="3.10.120.10">
    <property type="entry name" value="Cytochrome b5-like heme/steroid binding domain"/>
    <property type="match status" value="2"/>
</dbReference>
<evidence type="ECO:0000256" key="6">
    <source>
        <dbReference type="ARBA" id="ARBA00038357"/>
    </source>
</evidence>
<protein>
    <recommendedName>
        <fullName evidence="9">Cytochrome b5 heme-binding domain-containing protein</fullName>
    </recommendedName>
</protein>
<dbReference type="SMART" id="SM01117">
    <property type="entry name" value="Cyt-b5"/>
    <property type="match status" value="2"/>
</dbReference>
<feature type="compositionally biased region" description="Pro residues" evidence="7">
    <location>
        <begin position="426"/>
        <end position="436"/>
    </location>
</feature>
<name>A0A8J2SX87_9STRA</name>
<dbReference type="Pfam" id="PF00173">
    <property type="entry name" value="Cyt-b5"/>
    <property type="match status" value="1"/>
</dbReference>
<dbReference type="InterPro" id="IPR036400">
    <property type="entry name" value="Cyt_B5-like_heme/steroid_sf"/>
</dbReference>
<dbReference type="SUPFAM" id="SSF55856">
    <property type="entry name" value="Cytochrome b5-like heme/steroid binding domain"/>
    <property type="match status" value="2"/>
</dbReference>
<feature type="domain" description="Cytochrome b5 heme-binding" evidence="9">
    <location>
        <begin position="70"/>
        <end position="168"/>
    </location>
</feature>
<dbReference type="Proteomes" id="UP000789595">
    <property type="component" value="Unassembled WGS sequence"/>
</dbReference>
<keyword evidence="8" id="KW-0472">Membrane</keyword>
<feature type="compositionally biased region" description="Pro residues" evidence="7">
    <location>
        <begin position="444"/>
        <end position="515"/>
    </location>
</feature>
<feature type="region of interest" description="Disordered" evidence="7">
    <location>
        <begin position="50"/>
        <end position="79"/>
    </location>
</feature>
<sequence>MADAAAEAITKDAPSLLQWLTGGSTTSTVALLLCVLFGAYAAYIITNEPERDGTHAPVNEEDDEEPPRDFTPKQLREFDGKDEDTPLYVAVKGDVFDVSEARSFYGPGGGYALFAGRDASKCLATMSLEEVDLDQPIDGLNHGEREHLDEWHFKFKELKGYPILGRLATPPSTKVISRAELLERGTGTCAPSPGRCCAEHLIGVRGNVYDVGYGGVGFYGAGCSYHLFCGKDASRALAKMSFKPEDVDRGWPDLGDLDEKEVKILDDWEKLFARKYPVVARLREADEPKPHGTRAKVADGDFLGSVRATFGAKRRESGEAGGRRASREMAATRRASAAAARLYRDATEGRARMRDRRAREAERELAGYTFAPALHDPRSSTEGVSLADRNQAWLERARAKVAEERAANNEAEVAECTFEPRFLSRAPPPPPPPPAPVVAERRPSPPPPPPPAPVVAEQPPPPLPPPPPGPPPPGPPPSAAPPSAAPPSWPRSARVPPPSAPPPPPPPPPGPPPSTPSLLQHLWKTQSPESAERVADVLDRRSPPSAVRRSRAPQTPA</sequence>
<keyword evidence="5" id="KW-0408">Iron</keyword>
<evidence type="ECO:0000259" key="9">
    <source>
        <dbReference type="SMART" id="SM01117"/>
    </source>
</evidence>
<feature type="compositionally biased region" description="Basic and acidic residues" evidence="7">
    <location>
        <begin position="530"/>
        <end position="542"/>
    </location>
</feature>
<dbReference type="PANTHER" id="PTHR10281:SF72">
    <property type="entry name" value="NEUDESIN"/>
    <property type="match status" value="1"/>
</dbReference>
<evidence type="ECO:0000256" key="2">
    <source>
        <dbReference type="ARBA" id="ARBA00022617"/>
    </source>
</evidence>
<dbReference type="AlphaFoldDB" id="A0A8J2SX87"/>
<evidence type="ECO:0000313" key="10">
    <source>
        <dbReference type="EMBL" id="CAH0374629.1"/>
    </source>
</evidence>
<gene>
    <name evidence="10" type="ORF">PECAL_4P19260</name>
</gene>
<accession>A0A8J2SX87</accession>
<feature type="compositionally biased region" description="Basic and acidic residues" evidence="7">
    <location>
        <begin position="67"/>
        <end position="79"/>
    </location>
</feature>
<comment type="caution">
    <text evidence="10">The sequence shown here is derived from an EMBL/GenBank/DDBJ whole genome shotgun (WGS) entry which is preliminary data.</text>
</comment>
<comment type="subcellular location">
    <subcellularLocation>
        <location evidence="1">Endoplasmic reticulum</location>
    </subcellularLocation>
</comment>
<evidence type="ECO:0000256" key="5">
    <source>
        <dbReference type="ARBA" id="ARBA00023004"/>
    </source>
</evidence>
<feature type="domain" description="Cytochrome b5 heme-binding" evidence="9">
    <location>
        <begin position="176"/>
        <end position="283"/>
    </location>
</feature>
<dbReference type="InterPro" id="IPR050577">
    <property type="entry name" value="MAPR/NEUFC/NENF-like"/>
</dbReference>
<evidence type="ECO:0000256" key="3">
    <source>
        <dbReference type="ARBA" id="ARBA00022723"/>
    </source>
</evidence>
<reference evidence="10" key="1">
    <citation type="submission" date="2021-11" db="EMBL/GenBank/DDBJ databases">
        <authorList>
            <consortium name="Genoscope - CEA"/>
            <person name="William W."/>
        </authorList>
    </citation>
    <scope>NUCLEOTIDE SEQUENCE</scope>
</reference>
<evidence type="ECO:0000256" key="1">
    <source>
        <dbReference type="ARBA" id="ARBA00004240"/>
    </source>
</evidence>
<dbReference type="EMBL" id="CAKKNE010000004">
    <property type="protein sequence ID" value="CAH0374629.1"/>
    <property type="molecule type" value="Genomic_DNA"/>
</dbReference>
<keyword evidence="8" id="KW-1133">Transmembrane helix</keyword>
<feature type="region of interest" description="Disordered" evidence="7">
    <location>
        <begin position="418"/>
        <end position="557"/>
    </location>
</feature>
<keyword evidence="11" id="KW-1185">Reference proteome</keyword>
<dbReference type="InterPro" id="IPR001199">
    <property type="entry name" value="Cyt_B5-like_heme/steroid-bd"/>
</dbReference>
<dbReference type="PRINTS" id="PR01217">
    <property type="entry name" value="PRICHEXTENSN"/>
</dbReference>
<evidence type="ECO:0000256" key="4">
    <source>
        <dbReference type="ARBA" id="ARBA00022824"/>
    </source>
</evidence>
<evidence type="ECO:0000256" key="7">
    <source>
        <dbReference type="SAM" id="MobiDB-lite"/>
    </source>
</evidence>
<organism evidence="10 11">
    <name type="scientific">Pelagomonas calceolata</name>
    <dbReference type="NCBI Taxonomy" id="35677"/>
    <lineage>
        <taxon>Eukaryota</taxon>
        <taxon>Sar</taxon>
        <taxon>Stramenopiles</taxon>
        <taxon>Ochrophyta</taxon>
        <taxon>Pelagophyceae</taxon>
        <taxon>Pelagomonadales</taxon>
        <taxon>Pelagomonadaceae</taxon>
        <taxon>Pelagomonas</taxon>
    </lineage>
</organism>
<dbReference type="OrthoDB" id="547796at2759"/>
<keyword evidence="8" id="KW-0812">Transmembrane</keyword>
<evidence type="ECO:0000256" key="8">
    <source>
        <dbReference type="SAM" id="Phobius"/>
    </source>
</evidence>
<keyword evidence="3" id="KW-0479">Metal-binding</keyword>
<feature type="transmembrane region" description="Helical" evidence="8">
    <location>
        <begin position="25"/>
        <end position="45"/>
    </location>
</feature>
<proteinExistence type="inferred from homology"/>
<evidence type="ECO:0000313" key="11">
    <source>
        <dbReference type="Proteomes" id="UP000789595"/>
    </source>
</evidence>
<comment type="similarity">
    <text evidence="6">Belongs to the cytochrome b5 family. MAPR subfamily.</text>
</comment>
<dbReference type="GO" id="GO:0016020">
    <property type="term" value="C:membrane"/>
    <property type="evidence" value="ECO:0007669"/>
    <property type="project" value="TreeGrafter"/>
</dbReference>
<keyword evidence="4" id="KW-0256">Endoplasmic reticulum</keyword>
<keyword evidence="2" id="KW-0349">Heme</keyword>